<feature type="compositionally biased region" description="Gly residues" evidence="1">
    <location>
        <begin position="366"/>
        <end position="402"/>
    </location>
</feature>
<feature type="compositionally biased region" description="Gly residues" evidence="1">
    <location>
        <begin position="524"/>
        <end position="533"/>
    </location>
</feature>
<gene>
    <name evidence="2" type="ORF">SLS55_005384</name>
</gene>
<feature type="compositionally biased region" description="Gly residues" evidence="1">
    <location>
        <begin position="462"/>
        <end position="473"/>
    </location>
</feature>
<reference evidence="2 3" key="1">
    <citation type="submission" date="2024-02" db="EMBL/GenBank/DDBJ databases">
        <title>De novo assembly and annotation of 12 fungi associated with fruit tree decline syndrome in Ontario, Canada.</title>
        <authorList>
            <person name="Sulman M."/>
            <person name="Ellouze W."/>
            <person name="Ilyukhin E."/>
        </authorList>
    </citation>
    <scope>NUCLEOTIDE SEQUENCE [LARGE SCALE GENOMIC DNA]</scope>
    <source>
        <strain evidence="2 3">FDS-637</strain>
    </source>
</reference>
<dbReference type="GeneID" id="92009469"/>
<name>A0ABR3CG81_9PEZI</name>
<organism evidence="2 3">
    <name type="scientific">Diplodia seriata</name>
    <dbReference type="NCBI Taxonomy" id="420778"/>
    <lineage>
        <taxon>Eukaryota</taxon>
        <taxon>Fungi</taxon>
        <taxon>Dikarya</taxon>
        <taxon>Ascomycota</taxon>
        <taxon>Pezizomycotina</taxon>
        <taxon>Dothideomycetes</taxon>
        <taxon>Dothideomycetes incertae sedis</taxon>
        <taxon>Botryosphaeriales</taxon>
        <taxon>Botryosphaeriaceae</taxon>
        <taxon>Diplodia</taxon>
    </lineage>
</organism>
<keyword evidence="3" id="KW-1185">Reference proteome</keyword>
<sequence>MAPVAYFQVATFYSTSVGTGVTWGYEIATTTFNLIESVQEGLVQYDMTSAWDPATNQTTYDFISFTLPMPAAATTSIMSRIEYSAVPTTPLTQQNIVDSLYIDLPPAEVAFTGPSSTIFVAPSGTPFVAYSSYEVEKAEPVIDAFGKVSCKTSVTTYDLAEPYAFEYDGDALGSAAEASGGIPADFLQSIPQSSCVAGTYQGPVTIIYVLHIIYGTPWTPFIGHVESSVEQLELPTITAAASSTYRPKSHVESSAEDLPPSPTQGTSKISTRKGFDDYIAHIESALSELGLPTVVLVNTKASITAAGRTTDQAAPGGNGGNNGGATTALATRLTQNGGDDSTSAGGGGGVPGLGQIISAIVSQANGNGGSSSGGNSQDGGAGSGNSGSGNSGSGNSGSGSSGNSGSDNSGSGNSGSGSSGSGSSGSGSSGSENSGSSNSGSSNSGSSNSGSSNSGSSNSGSSGSGSSGSGSSGSGSSNLGSGSSDTGNSGSSNSGSGSSGSGSSGSGSSGSGNSGSGSSESGSSGSGSSGSGSSGSSDSDSSGQGSSGQGSSNSGSGSGGSSNEGSSNSNSGSNNGGSGSANGGTGSSNGGTGSSNGGTGSSNGGTGSSNGGTGSENGGSGSGSGSGSSNGGSGSGNLGGNSQTFPPVIVAGSQTATMDSSSKFIIGGQTLSPGGQAITVDGTVLSLSSSATAVAINGQESSLAGSSITEGQGPAEIGKPPIVTIGSVAYTANAATQYYLAPGQTLTAGGVATVDGTVISLGPSASYVVVGGATQTFPSALITPAPNPAFAAGAAPTFLIAGETLTPGGLVVVSGTTISLDSGANNLVVDGVTRAVGAGVGIAGQPLITVAGTPYPAADGTSFIVGDQVLTPGGVILVDGTTVSLDSTDKTVYFNGVASPLATSNPFSTSLPILTIGGSTVTPQTVGVGGSVEYVIGGQTLVPGGSISTDGTLISLAPGATAVVVNGVTQALNPVIATSLPNVVVGGITIAGINKVGGTYIIGGQTLVPGSSITVDGKVISLAPGGTALVVDGVTQSLDSAMVTSLPDVVVGGTTLSGIVGASNTYVIEGKTLTPGGSITVDGTILSLAPGGTALVVNGVTQTLGAGIVTSLPDVIVGGTTLSGIVGAGSTYVVEGKTLTPGGSITVDGTILSLAPGATALVIDGTTQAWGSTASLSDIVIGGTTLSGLFGAGSTYVIDGQVLTIGGTITVDGTTISFPSATAVVVNGITQTLVAPAYTTNAPDLTIAGTVYTDSPGPGTTYIIDGATLTPGGAITVDGTTISLSPSATALVVDGATQTLFPATRTAASTGSPILTIDGQTYTALPNSGSAGPTYVVGGQSLTPGGYVVVDGTTISLGASATVLVVDGRTQTLAASAGATATAGAGEAASAGSNAGAAATATATGGGGGAAEYTGAASAVVVGKDGSSGVLSLFVGVVFSVLIGLFAW</sequence>
<dbReference type="RefSeq" id="XP_066632676.1">
    <property type="nucleotide sequence ID" value="XM_066776834.1"/>
</dbReference>
<feature type="region of interest" description="Disordered" evidence="1">
    <location>
        <begin position="364"/>
        <end position="647"/>
    </location>
</feature>
<comment type="caution">
    <text evidence="2">The sequence shown here is derived from an EMBL/GenBank/DDBJ whole genome shotgun (WGS) entry which is preliminary data.</text>
</comment>
<feature type="compositionally biased region" description="Gly residues" evidence="1">
    <location>
        <begin position="412"/>
        <end position="428"/>
    </location>
</feature>
<feature type="compositionally biased region" description="Low complexity" evidence="1">
    <location>
        <begin position="563"/>
        <end position="573"/>
    </location>
</feature>
<accession>A0ABR3CG81</accession>
<feature type="compositionally biased region" description="Low complexity" evidence="1">
    <location>
        <begin position="474"/>
        <end position="496"/>
    </location>
</feature>
<evidence type="ECO:0000313" key="2">
    <source>
        <dbReference type="EMBL" id="KAL0259647.1"/>
    </source>
</evidence>
<feature type="region of interest" description="Disordered" evidence="1">
    <location>
        <begin position="243"/>
        <end position="270"/>
    </location>
</feature>
<feature type="compositionally biased region" description="Gly residues" evidence="1">
    <location>
        <begin position="497"/>
        <end position="515"/>
    </location>
</feature>
<dbReference type="EMBL" id="JAJVCZ030000005">
    <property type="protein sequence ID" value="KAL0259647.1"/>
    <property type="molecule type" value="Genomic_DNA"/>
</dbReference>
<protein>
    <submittedName>
        <fullName evidence="2">Uncharacterized protein</fullName>
    </submittedName>
</protein>
<feature type="compositionally biased region" description="Low complexity" evidence="1">
    <location>
        <begin position="534"/>
        <end position="555"/>
    </location>
</feature>
<feature type="compositionally biased region" description="Gly residues" evidence="1">
    <location>
        <begin position="574"/>
        <end position="639"/>
    </location>
</feature>
<proteinExistence type="predicted"/>
<dbReference type="Proteomes" id="UP001430584">
    <property type="component" value="Unassembled WGS sequence"/>
</dbReference>
<feature type="compositionally biased region" description="Low complexity" evidence="1">
    <location>
        <begin position="429"/>
        <end position="461"/>
    </location>
</feature>
<evidence type="ECO:0000313" key="3">
    <source>
        <dbReference type="Proteomes" id="UP001430584"/>
    </source>
</evidence>
<evidence type="ECO:0000256" key="1">
    <source>
        <dbReference type="SAM" id="MobiDB-lite"/>
    </source>
</evidence>
<feature type="region of interest" description="Disordered" evidence="1">
    <location>
        <begin position="308"/>
        <end position="327"/>
    </location>
</feature>